<dbReference type="InterPro" id="IPR027417">
    <property type="entry name" value="P-loop_NTPase"/>
</dbReference>
<dbReference type="PANTHER" id="PTHR42759:SF5">
    <property type="entry name" value="METHANOL DEHYDROGENASE REGULATOR"/>
    <property type="match status" value="1"/>
</dbReference>
<dbReference type="EMBL" id="JAWDIQ010000001">
    <property type="protein sequence ID" value="MDY0408828.1"/>
    <property type="molecule type" value="Genomic_DNA"/>
</dbReference>
<evidence type="ECO:0000259" key="1">
    <source>
        <dbReference type="Pfam" id="PF07726"/>
    </source>
</evidence>
<dbReference type="PANTHER" id="PTHR42759">
    <property type="entry name" value="MOXR FAMILY PROTEIN"/>
    <property type="match status" value="1"/>
</dbReference>
<gene>
    <name evidence="2" type="ORF">RWD45_10045</name>
</gene>
<dbReference type="Proteomes" id="UP001275315">
    <property type="component" value="Unassembled WGS sequence"/>
</dbReference>
<protein>
    <submittedName>
        <fullName evidence="2">AAA family ATPase</fullName>
    </submittedName>
</protein>
<keyword evidence="3" id="KW-1185">Reference proteome</keyword>
<evidence type="ECO:0000313" key="2">
    <source>
        <dbReference type="EMBL" id="MDY0408828.1"/>
    </source>
</evidence>
<proteinExistence type="predicted"/>
<sequence length="185" mass="20619">MEMLKQAQGKLNNVIFGKEEVVEQLFIALLAEGHVLLESVPGTGKTKLAKSFAKVIDGEFSRVQFTPDVLPSDVTGIRFFNPKKQDFELRVGPVVTNVLLADEINRATPKTQSSLLEVMEEYQATIDGETVAVPKPFIVVATQNPVESNYGTFPLPEAQLDRFLFQIDLGYPAKKKKEKLFIHIV</sequence>
<feature type="domain" description="ATPase AAA-3" evidence="1">
    <location>
        <begin position="34"/>
        <end position="165"/>
    </location>
</feature>
<evidence type="ECO:0000313" key="3">
    <source>
        <dbReference type="Proteomes" id="UP001275315"/>
    </source>
</evidence>
<accession>A0ABU5CR27</accession>
<reference evidence="2 3" key="1">
    <citation type="submission" date="2023-10" db="EMBL/GenBank/DDBJ databases">
        <title>Virgibacillus soli CC-YMP-6 genome.</title>
        <authorList>
            <person name="Miliotis G."/>
            <person name="Sengupta P."/>
            <person name="Hameed A."/>
            <person name="Chuvochina M."/>
            <person name="Mcdonagh F."/>
            <person name="Simpson A.C."/>
            <person name="Singh N.K."/>
            <person name="Rekha P.D."/>
            <person name="Raman K."/>
            <person name="Hugenholtz P."/>
            <person name="Venkateswaran K."/>
        </authorList>
    </citation>
    <scope>NUCLEOTIDE SEQUENCE [LARGE SCALE GENOMIC DNA]</scope>
    <source>
        <strain evidence="2 3">CC-YMP-6</strain>
    </source>
</reference>
<dbReference type="InterPro" id="IPR050764">
    <property type="entry name" value="CbbQ/NirQ/NorQ/GpvN"/>
</dbReference>
<comment type="caution">
    <text evidence="2">The sequence shown here is derived from an EMBL/GenBank/DDBJ whole genome shotgun (WGS) entry which is preliminary data.</text>
</comment>
<dbReference type="Pfam" id="PF07726">
    <property type="entry name" value="AAA_3"/>
    <property type="match status" value="1"/>
</dbReference>
<dbReference type="SUPFAM" id="SSF52540">
    <property type="entry name" value="P-loop containing nucleoside triphosphate hydrolases"/>
    <property type="match status" value="1"/>
</dbReference>
<name>A0ABU5CR27_9BACI</name>
<dbReference type="RefSeq" id="WP_320379533.1">
    <property type="nucleotide sequence ID" value="NZ_JAWDIQ010000001.1"/>
</dbReference>
<dbReference type="InterPro" id="IPR011703">
    <property type="entry name" value="ATPase_AAA-3"/>
</dbReference>
<organism evidence="2 3">
    <name type="scientific">Paracerasibacillus soli</name>
    <dbReference type="NCBI Taxonomy" id="480284"/>
    <lineage>
        <taxon>Bacteria</taxon>
        <taxon>Bacillati</taxon>
        <taxon>Bacillota</taxon>
        <taxon>Bacilli</taxon>
        <taxon>Bacillales</taxon>
        <taxon>Bacillaceae</taxon>
        <taxon>Paracerasibacillus</taxon>
    </lineage>
</organism>
<dbReference type="CDD" id="cd00009">
    <property type="entry name" value="AAA"/>
    <property type="match status" value="1"/>
</dbReference>
<dbReference type="Gene3D" id="3.40.50.300">
    <property type="entry name" value="P-loop containing nucleotide triphosphate hydrolases"/>
    <property type="match status" value="1"/>
</dbReference>